<evidence type="ECO:0000256" key="1">
    <source>
        <dbReference type="SAM" id="MobiDB-lite"/>
    </source>
</evidence>
<evidence type="ECO:0000313" key="3">
    <source>
        <dbReference type="Proteomes" id="UP000064183"/>
    </source>
</evidence>
<dbReference type="STRING" id="1172567.WQO_01055"/>
<dbReference type="RefSeq" id="WP_010060731.1">
    <property type="nucleotide sequence ID" value="NZ_CP013738.1"/>
</dbReference>
<dbReference type="AlphaFoldDB" id="A0A0U3B2U1"/>
<protein>
    <submittedName>
        <fullName evidence="2">2,3-diaminopropionate biosynthesis protein SbnB</fullName>
    </submittedName>
</protein>
<dbReference type="SUPFAM" id="SSF51735">
    <property type="entry name" value="NAD(P)-binding Rossmann-fold domains"/>
    <property type="match status" value="1"/>
</dbReference>
<dbReference type="Pfam" id="PF02423">
    <property type="entry name" value="OCD_Mu_crystall"/>
    <property type="match status" value="1"/>
</dbReference>
<dbReference type="GO" id="GO:0016639">
    <property type="term" value="F:oxidoreductase activity, acting on the CH-NH2 group of donors, NAD or NADP as acceptor"/>
    <property type="evidence" value="ECO:0007669"/>
    <property type="project" value="InterPro"/>
</dbReference>
<dbReference type="EMBL" id="CP013738">
    <property type="protein sequence ID" value="ALU92071.1"/>
    <property type="molecule type" value="Genomic_DNA"/>
</dbReference>
<dbReference type="PANTHER" id="PTHR13812">
    <property type="entry name" value="KETIMINE REDUCTASE MU-CRYSTALLIN"/>
    <property type="match status" value="1"/>
</dbReference>
<name>A0A0U3B2U1_STRGL</name>
<dbReference type="InterPro" id="IPR003462">
    <property type="entry name" value="ODC_Mu_crystall"/>
</dbReference>
<dbReference type="GO" id="GO:0019290">
    <property type="term" value="P:siderophore biosynthetic process"/>
    <property type="evidence" value="ECO:0007669"/>
    <property type="project" value="InterPro"/>
</dbReference>
<feature type="compositionally biased region" description="Low complexity" evidence="1">
    <location>
        <begin position="1"/>
        <end position="17"/>
    </location>
</feature>
<reference evidence="2 3" key="1">
    <citation type="journal article" date="2012" name="J. Bacteriol.">
        <title>Draft genome sequence of Streptomyces globisporus C-1027, which produces an antitumor antibiotic consisting of a nine-membered enediyne with a chromoprotein.</title>
        <authorList>
            <person name="Wang L."/>
            <person name="Wang S."/>
            <person name="He Q."/>
            <person name="Yu T."/>
            <person name="Li Q."/>
            <person name="Hong B."/>
        </authorList>
    </citation>
    <scope>NUCLEOTIDE SEQUENCE [LARGE SCALE GENOMIC DNA]</scope>
    <source>
        <strain evidence="2 3">C-1027</strain>
    </source>
</reference>
<dbReference type="NCBIfam" id="TIGR03944">
    <property type="entry name" value="dehyd_SbnB_fam"/>
    <property type="match status" value="1"/>
</dbReference>
<dbReference type="InterPro" id="IPR023401">
    <property type="entry name" value="ODC_N"/>
</dbReference>
<feature type="region of interest" description="Disordered" evidence="1">
    <location>
        <begin position="1"/>
        <end position="32"/>
    </location>
</feature>
<evidence type="ECO:0000313" key="2">
    <source>
        <dbReference type="EMBL" id="ALU92071.1"/>
    </source>
</evidence>
<dbReference type="Gene3D" id="3.30.1780.10">
    <property type="entry name" value="ornithine cyclodeaminase, domain 1"/>
    <property type="match status" value="1"/>
</dbReference>
<dbReference type="GeneID" id="27780873"/>
<organism evidence="2 3">
    <name type="scientific">Streptomyces globisporus C-1027</name>
    <dbReference type="NCBI Taxonomy" id="1172567"/>
    <lineage>
        <taxon>Bacteria</taxon>
        <taxon>Bacillati</taxon>
        <taxon>Actinomycetota</taxon>
        <taxon>Actinomycetes</taxon>
        <taxon>Kitasatosporales</taxon>
        <taxon>Streptomycetaceae</taxon>
        <taxon>Streptomyces</taxon>
    </lineage>
</organism>
<sequence>MTTARAITPSSTRSSPIRPSPPTPGSVAAVPSDGRPAVPPFAVITGAQVQHALRGREKDIVAVIENAYRLHGSGASVDPPSSFLRFPDRPTARIIALPASLGGDVQVEGVKWIFSFPENVAASIPRASAVLILNDHTTGYPFACLESSVISATRTAASAAAAADWLSRDRPRPVRIGFFGAGLIARYIHTFLEGTGWSFDEIGVHDLAASSSAGFRLYLEQAGATGRVTVHSTAEELIRQSDLVVFATVAGAPHVLEPSWFARHPLALQVSLRDLAPQVLLTATSIVDDVAHCLRAATSPHLTEQLTGKRDFLDGTLDDVMSGRVGVPACRTAVSSPFGLGVLDLAVGSYVYDEVARTGELRIIDGFFHELCRYG</sequence>
<dbReference type="Proteomes" id="UP000064183">
    <property type="component" value="Chromosome"/>
</dbReference>
<dbReference type="InterPro" id="IPR023866">
    <property type="entry name" value="SbnB"/>
</dbReference>
<gene>
    <name evidence="2" type="ORF">WQO_01055</name>
</gene>
<dbReference type="GO" id="GO:0005737">
    <property type="term" value="C:cytoplasm"/>
    <property type="evidence" value="ECO:0007669"/>
    <property type="project" value="TreeGrafter"/>
</dbReference>
<dbReference type="PIRSF" id="PIRSF001439">
    <property type="entry name" value="CryM"/>
    <property type="match status" value="1"/>
</dbReference>
<dbReference type="KEGG" id="sgb:WQO_01055"/>
<dbReference type="PANTHER" id="PTHR13812:SF19">
    <property type="entry name" value="KETIMINE REDUCTASE MU-CRYSTALLIN"/>
    <property type="match status" value="1"/>
</dbReference>
<accession>A0A0U3B2U1</accession>
<dbReference type="InterPro" id="IPR036291">
    <property type="entry name" value="NAD(P)-bd_dom_sf"/>
</dbReference>
<proteinExistence type="predicted"/>
<dbReference type="Gene3D" id="3.40.50.720">
    <property type="entry name" value="NAD(P)-binding Rossmann-like Domain"/>
    <property type="match status" value="1"/>
</dbReference>